<accession>A0A259TZ15</accession>
<sequence>MHLDTLRDYCLAKRGATESLPFGPDALVFKVRGKMFGLLNLERLPPGIGLKCDPERGRDLRERFRGVTTGPYLNGRHWNLVLLQDDVPDTLIRELVDHSYALVVAKLTRKERAALDAAPEA</sequence>
<dbReference type="InterPro" id="IPR038056">
    <property type="entry name" value="YjbR-like_sf"/>
</dbReference>
<dbReference type="InterPro" id="IPR058532">
    <property type="entry name" value="YjbR/MT2646/Rv2570-like"/>
</dbReference>
<dbReference type="EMBL" id="MQWB01000001">
    <property type="protein sequence ID" value="OZC02926.1"/>
    <property type="molecule type" value="Genomic_DNA"/>
</dbReference>
<dbReference type="Proteomes" id="UP000216446">
    <property type="component" value="Unassembled WGS sequence"/>
</dbReference>
<dbReference type="Gene3D" id="3.90.1150.30">
    <property type="match status" value="1"/>
</dbReference>
<dbReference type="PANTHER" id="PTHR35145:SF1">
    <property type="entry name" value="CYTOPLASMIC PROTEIN"/>
    <property type="match status" value="1"/>
</dbReference>
<reference evidence="1 2" key="1">
    <citation type="submission" date="2016-11" db="EMBL/GenBank/DDBJ databases">
        <title>Study of marine rhodopsin-containing bacteria.</title>
        <authorList>
            <person name="Yoshizawa S."/>
            <person name="Kumagai Y."/>
            <person name="Kogure K."/>
        </authorList>
    </citation>
    <scope>NUCLEOTIDE SEQUENCE [LARGE SCALE GENOMIC DNA]</scope>
    <source>
        <strain evidence="1 2">SG-29</strain>
    </source>
</reference>
<organism evidence="1 2">
    <name type="scientific">Rubricoccus marinus</name>
    <dbReference type="NCBI Taxonomy" id="716817"/>
    <lineage>
        <taxon>Bacteria</taxon>
        <taxon>Pseudomonadati</taxon>
        <taxon>Rhodothermota</taxon>
        <taxon>Rhodothermia</taxon>
        <taxon>Rhodothermales</taxon>
        <taxon>Rubricoccaceae</taxon>
        <taxon>Rubricoccus</taxon>
    </lineage>
</organism>
<proteinExistence type="predicted"/>
<evidence type="ECO:0000313" key="2">
    <source>
        <dbReference type="Proteomes" id="UP000216446"/>
    </source>
</evidence>
<dbReference type="OrthoDB" id="9789813at2"/>
<dbReference type="InterPro" id="IPR007351">
    <property type="entry name" value="YjbR"/>
</dbReference>
<dbReference type="InParanoid" id="A0A259TZ15"/>
<name>A0A259TZ15_9BACT</name>
<gene>
    <name evidence="1" type="ORF">BSZ36_08040</name>
</gene>
<dbReference type="RefSeq" id="WP_094547675.1">
    <property type="nucleotide sequence ID" value="NZ_MQWB01000001.1"/>
</dbReference>
<evidence type="ECO:0000313" key="1">
    <source>
        <dbReference type="EMBL" id="OZC02926.1"/>
    </source>
</evidence>
<dbReference type="PANTHER" id="PTHR35145">
    <property type="entry name" value="CYTOPLASMIC PROTEIN-RELATED"/>
    <property type="match status" value="1"/>
</dbReference>
<dbReference type="FunCoup" id="A0A259TZ15">
    <property type="interactions" value="6"/>
</dbReference>
<protein>
    <submittedName>
        <fullName evidence="1">MmcQ-like protein</fullName>
    </submittedName>
</protein>
<dbReference type="SUPFAM" id="SSF142906">
    <property type="entry name" value="YjbR-like"/>
    <property type="match status" value="1"/>
</dbReference>
<comment type="caution">
    <text evidence="1">The sequence shown here is derived from an EMBL/GenBank/DDBJ whole genome shotgun (WGS) entry which is preliminary data.</text>
</comment>
<keyword evidence="2" id="KW-1185">Reference proteome</keyword>
<dbReference type="Pfam" id="PF04237">
    <property type="entry name" value="YjbR"/>
    <property type="match status" value="1"/>
</dbReference>
<dbReference type="AlphaFoldDB" id="A0A259TZ15"/>